<keyword evidence="3" id="KW-1185">Reference proteome</keyword>
<organism evidence="2 3">
    <name type="scientific">Araneus ventricosus</name>
    <name type="common">Orbweaver spider</name>
    <name type="synonym">Epeira ventricosa</name>
    <dbReference type="NCBI Taxonomy" id="182803"/>
    <lineage>
        <taxon>Eukaryota</taxon>
        <taxon>Metazoa</taxon>
        <taxon>Ecdysozoa</taxon>
        <taxon>Arthropoda</taxon>
        <taxon>Chelicerata</taxon>
        <taxon>Arachnida</taxon>
        <taxon>Araneae</taxon>
        <taxon>Araneomorphae</taxon>
        <taxon>Entelegynae</taxon>
        <taxon>Araneoidea</taxon>
        <taxon>Araneidae</taxon>
        <taxon>Araneus</taxon>
    </lineage>
</organism>
<proteinExistence type="predicted"/>
<dbReference type="EMBL" id="BGPR01052421">
    <property type="protein sequence ID" value="GBO29254.1"/>
    <property type="molecule type" value="Genomic_DNA"/>
</dbReference>
<reference evidence="2 3" key="1">
    <citation type="journal article" date="2019" name="Sci. Rep.">
        <title>Orb-weaving spider Araneus ventricosus genome elucidates the spidroin gene catalogue.</title>
        <authorList>
            <person name="Kono N."/>
            <person name="Nakamura H."/>
            <person name="Ohtoshi R."/>
            <person name="Moran D.A.P."/>
            <person name="Shinohara A."/>
            <person name="Yoshida Y."/>
            <person name="Fujiwara M."/>
            <person name="Mori M."/>
            <person name="Tomita M."/>
            <person name="Arakawa K."/>
        </authorList>
    </citation>
    <scope>NUCLEOTIDE SEQUENCE [LARGE SCALE GENOMIC DNA]</scope>
</reference>
<sequence>MQTRIQIPESRSAEMTRINNPTMYLGTKEQAAGAAARWPNRGRFDNTLVSVEQTRFKWYLPTGTGSNQNRKSLKVPGKTPNRRDALTRLKSKDSNDQQFLVNSQRRCPGIRSEKTIRVQTERQQWQTTGQKERFRVYILQTLIK</sequence>
<evidence type="ECO:0000256" key="1">
    <source>
        <dbReference type="SAM" id="MobiDB-lite"/>
    </source>
</evidence>
<evidence type="ECO:0000313" key="3">
    <source>
        <dbReference type="Proteomes" id="UP000499080"/>
    </source>
</evidence>
<comment type="caution">
    <text evidence="2">The sequence shown here is derived from an EMBL/GenBank/DDBJ whole genome shotgun (WGS) entry which is preliminary data.</text>
</comment>
<dbReference type="Proteomes" id="UP000499080">
    <property type="component" value="Unassembled WGS sequence"/>
</dbReference>
<name>A0A4Y2VYA8_ARAVE</name>
<accession>A0A4Y2VYA8</accession>
<feature type="region of interest" description="Disordered" evidence="1">
    <location>
        <begin position="60"/>
        <end position="82"/>
    </location>
</feature>
<evidence type="ECO:0000313" key="2">
    <source>
        <dbReference type="EMBL" id="GBO29254.1"/>
    </source>
</evidence>
<gene>
    <name evidence="2" type="ORF">AVEN_159143_1</name>
</gene>
<feature type="non-terminal residue" evidence="2">
    <location>
        <position position="144"/>
    </location>
</feature>
<dbReference type="AlphaFoldDB" id="A0A4Y2VYA8"/>
<protein>
    <submittedName>
        <fullName evidence="2">Uncharacterized protein</fullName>
    </submittedName>
</protein>